<keyword evidence="4" id="KW-1185">Reference proteome</keyword>
<proteinExistence type="predicted"/>
<dbReference type="AlphaFoldDB" id="A0A843VAM1"/>
<feature type="compositionally biased region" description="Basic and acidic residues" evidence="1">
    <location>
        <begin position="87"/>
        <end position="106"/>
    </location>
</feature>
<keyword evidence="2" id="KW-0472">Membrane</keyword>
<dbReference type="EMBL" id="NMUH01001257">
    <property type="protein sequence ID" value="MQL90584.1"/>
    <property type="molecule type" value="Genomic_DNA"/>
</dbReference>
<keyword evidence="2" id="KW-0812">Transmembrane</keyword>
<evidence type="ECO:0000313" key="3">
    <source>
        <dbReference type="EMBL" id="MQL90584.1"/>
    </source>
</evidence>
<reference evidence="3" key="1">
    <citation type="submission" date="2017-07" db="EMBL/GenBank/DDBJ databases">
        <title>Taro Niue Genome Assembly and Annotation.</title>
        <authorList>
            <person name="Atibalentja N."/>
            <person name="Keating K."/>
            <person name="Fields C.J."/>
        </authorList>
    </citation>
    <scope>NUCLEOTIDE SEQUENCE</scope>
    <source>
        <strain evidence="3">Niue_2</strain>
        <tissue evidence="3">Leaf</tissue>
    </source>
</reference>
<name>A0A843VAM1_COLES</name>
<evidence type="ECO:0000313" key="4">
    <source>
        <dbReference type="Proteomes" id="UP000652761"/>
    </source>
</evidence>
<sequence length="120" mass="13076">MSARCMPRFCFRIVCDSAGSAGVVSGPTLISLLPLSLEFLLLWLRHDLQGPWRGSGRSGCYNNSRRAQKVKWLREGGDGNGGCGALEEEKKGRLAEPGEKVEERSKVNSGDGKGLPQRLM</sequence>
<evidence type="ECO:0000256" key="2">
    <source>
        <dbReference type="SAM" id="Phobius"/>
    </source>
</evidence>
<feature type="transmembrane region" description="Helical" evidence="2">
    <location>
        <begin position="20"/>
        <end position="44"/>
    </location>
</feature>
<comment type="caution">
    <text evidence="3">The sequence shown here is derived from an EMBL/GenBank/DDBJ whole genome shotgun (WGS) entry which is preliminary data.</text>
</comment>
<dbReference type="Proteomes" id="UP000652761">
    <property type="component" value="Unassembled WGS sequence"/>
</dbReference>
<organism evidence="3 4">
    <name type="scientific">Colocasia esculenta</name>
    <name type="common">Wild taro</name>
    <name type="synonym">Arum esculentum</name>
    <dbReference type="NCBI Taxonomy" id="4460"/>
    <lineage>
        <taxon>Eukaryota</taxon>
        <taxon>Viridiplantae</taxon>
        <taxon>Streptophyta</taxon>
        <taxon>Embryophyta</taxon>
        <taxon>Tracheophyta</taxon>
        <taxon>Spermatophyta</taxon>
        <taxon>Magnoliopsida</taxon>
        <taxon>Liliopsida</taxon>
        <taxon>Araceae</taxon>
        <taxon>Aroideae</taxon>
        <taxon>Colocasieae</taxon>
        <taxon>Colocasia</taxon>
    </lineage>
</organism>
<protein>
    <submittedName>
        <fullName evidence="3">Uncharacterized protein</fullName>
    </submittedName>
</protein>
<feature type="region of interest" description="Disordered" evidence="1">
    <location>
        <begin position="75"/>
        <end position="120"/>
    </location>
</feature>
<accession>A0A843VAM1</accession>
<gene>
    <name evidence="3" type="ORF">Taro_023190</name>
</gene>
<evidence type="ECO:0000256" key="1">
    <source>
        <dbReference type="SAM" id="MobiDB-lite"/>
    </source>
</evidence>
<keyword evidence="2" id="KW-1133">Transmembrane helix</keyword>